<protein>
    <recommendedName>
        <fullName evidence="3">V8-like Glu-specific endopeptidase</fullName>
    </recommendedName>
</protein>
<gene>
    <name evidence="1" type="ORF">NCTC12929_02179</name>
</gene>
<evidence type="ECO:0000313" key="2">
    <source>
        <dbReference type="Proteomes" id="UP000270205"/>
    </source>
</evidence>
<organism evidence="1 2">
    <name type="scientific">Bergeyella zoohelcum</name>
    <dbReference type="NCBI Taxonomy" id="1015"/>
    <lineage>
        <taxon>Bacteria</taxon>
        <taxon>Pseudomonadati</taxon>
        <taxon>Bacteroidota</taxon>
        <taxon>Flavobacteriia</taxon>
        <taxon>Flavobacteriales</taxon>
        <taxon>Weeksellaceae</taxon>
        <taxon>Bergeyella</taxon>
    </lineage>
</organism>
<dbReference type="SUPFAM" id="SSF50494">
    <property type="entry name" value="Trypsin-like serine proteases"/>
    <property type="match status" value="1"/>
</dbReference>
<dbReference type="EMBL" id="UYIV01000001">
    <property type="protein sequence ID" value="VDH06027.1"/>
    <property type="molecule type" value="Genomic_DNA"/>
</dbReference>
<dbReference type="InterPro" id="IPR043504">
    <property type="entry name" value="Peptidase_S1_PA_chymotrypsin"/>
</dbReference>
<evidence type="ECO:0000313" key="1">
    <source>
        <dbReference type="EMBL" id="VDH06027.1"/>
    </source>
</evidence>
<reference evidence="1 2" key="1">
    <citation type="submission" date="2018-11" db="EMBL/GenBank/DDBJ databases">
        <authorList>
            <consortium name="Pathogen Informatics"/>
        </authorList>
    </citation>
    <scope>NUCLEOTIDE SEQUENCE [LARGE SCALE GENOMIC DNA]</scope>
    <source>
        <strain evidence="1 2">NCTC12929</strain>
    </source>
</reference>
<dbReference type="InterPro" id="IPR009003">
    <property type="entry name" value="Peptidase_S1_PA"/>
</dbReference>
<dbReference type="RefSeq" id="WP_125151816.1">
    <property type="nucleotide sequence ID" value="NZ_UYIV01000001.1"/>
</dbReference>
<proteinExistence type="predicted"/>
<evidence type="ECO:0008006" key="3">
    <source>
        <dbReference type="Google" id="ProtNLM"/>
    </source>
</evidence>
<dbReference type="Proteomes" id="UP000270205">
    <property type="component" value="Unassembled WGS sequence"/>
</dbReference>
<comment type="caution">
    <text evidence="1">The sequence shown here is derived from an EMBL/GenBank/DDBJ whole genome shotgun (WGS) entry which is preliminary data.</text>
</comment>
<accession>A0A7Z8YQA4</accession>
<sequence>MMNLHIPDITEQLCYSTVRIECTQKDGGISMGTGFFFHFLEDKNKVVPVIITNKHVVQGAIEGCLVFTKSSPEGKPLDDSHYKACISNFETAWRVHPDEDVDLCCIPIGYIITDLQQKGINIYYMPFSMGLIPNKEQLADLRAMEEIVMIGYPNGIWDAVNNQPILRRGITATHPNKDYQGKKEFMIDAACFPGSSGSPVLLYSEGSYIDKRGSFYSGAPRLLFLGVMYAGPQFVATGEVKIINIPTRQVPIAYSSIPNNLGLVIKAERIRELEDIVRREREKENIK</sequence>
<name>A0A7Z8YQA4_9FLAO</name>
<dbReference type="AlphaFoldDB" id="A0A7Z8YQA4"/>
<dbReference type="Gene3D" id="2.40.10.10">
    <property type="entry name" value="Trypsin-like serine proteases"/>
    <property type="match status" value="2"/>
</dbReference>
<dbReference type="Pfam" id="PF13365">
    <property type="entry name" value="Trypsin_2"/>
    <property type="match status" value="1"/>
</dbReference>